<name>A0A1H1U758_9ACTN</name>
<dbReference type="PANTHER" id="PTHR30346">
    <property type="entry name" value="TRANSCRIPTIONAL DUAL REGULATOR HCAR-RELATED"/>
    <property type="match status" value="1"/>
</dbReference>
<dbReference type="OrthoDB" id="3181812at2"/>
<comment type="similarity">
    <text evidence="1">Belongs to the LysR transcriptional regulatory family.</text>
</comment>
<dbReference type="PRINTS" id="PR00039">
    <property type="entry name" value="HTHLYSR"/>
</dbReference>
<dbReference type="SUPFAM" id="SSF46785">
    <property type="entry name" value="Winged helix' DNA-binding domain"/>
    <property type="match status" value="1"/>
</dbReference>
<dbReference type="Proteomes" id="UP000199103">
    <property type="component" value="Chromosome I"/>
</dbReference>
<dbReference type="GO" id="GO:0003677">
    <property type="term" value="F:DNA binding"/>
    <property type="evidence" value="ECO:0007669"/>
    <property type="project" value="UniProtKB-KW"/>
</dbReference>
<dbReference type="InterPro" id="IPR036388">
    <property type="entry name" value="WH-like_DNA-bd_sf"/>
</dbReference>
<accession>A0A1H1U758</accession>
<dbReference type="SUPFAM" id="SSF53850">
    <property type="entry name" value="Periplasmic binding protein-like II"/>
    <property type="match status" value="1"/>
</dbReference>
<dbReference type="GO" id="GO:0032993">
    <property type="term" value="C:protein-DNA complex"/>
    <property type="evidence" value="ECO:0007669"/>
    <property type="project" value="TreeGrafter"/>
</dbReference>
<evidence type="ECO:0000256" key="3">
    <source>
        <dbReference type="ARBA" id="ARBA00023125"/>
    </source>
</evidence>
<proteinExistence type="inferred from homology"/>
<dbReference type="RefSeq" id="WP_091525496.1">
    <property type="nucleotide sequence ID" value="NZ_LT629772.1"/>
</dbReference>
<dbReference type="Gene3D" id="1.10.10.10">
    <property type="entry name" value="Winged helix-like DNA-binding domain superfamily/Winged helix DNA-binding domain"/>
    <property type="match status" value="1"/>
</dbReference>
<dbReference type="CDD" id="cd05466">
    <property type="entry name" value="PBP2_LTTR_substrate"/>
    <property type="match status" value="1"/>
</dbReference>
<organism evidence="6 7">
    <name type="scientific">Microlunatus soli</name>
    <dbReference type="NCBI Taxonomy" id="630515"/>
    <lineage>
        <taxon>Bacteria</taxon>
        <taxon>Bacillati</taxon>
        <taxon>Actinomycetota</taxon>
        <taxon>Actinomycetes</taxon>
        <taxon>Propionibacteriales</taxon>
        <taxon>Propionibacteriaceae</taxon>
        <taxon>Microlunatus</taxon>
    </lineage>
</organism>
<dbReference type="PROSITE" id="PS50931">
    <property type="entry name" value="HTH_LYSR"/>
    <property type="match status" value="1"/>
</dbReference>
<keyword evidence="3 6" id="KW-0238">DNA-binding</keyword>
<dbReference type="STRING" id="630515.SAMN04489812_2667"/>
<keyword evidence="7" id="KW-1185">Reference proteome</keyword>
<sequence length="322" mass="33749">MAWATGEPPAIVWLVSFVAVVEHGTFTAAAQSLNRAQPRVSAHIAALERQLGSALLVRRPRRVELTSAGAAYLPHARAVLRELRGGTDAVSALTSTVQGRVAVGGYPGVMAVVIAPLVRRFGGLYPGVAIELREADPAGLEALVAAGEIDLAVRTVDVPQRHHNVPSTPLFAERIQLIVTDDHPLARAGVADPAALAGRTVIVSGDPLSGWSDYRERLDRIGVEPRQVITVSEPTTVVALVREGLGIGLLGALAAKVTVSDDTTAVDLPEPLWLRQISVYRLATNEPTPAAAAFLELLTEEGPVLTAGRAVWGGSSVTDAPG</sequence>
<evidence type="ECO:0000313" key="6">
    <source>
        <dbReference type="EMBL" id="SDS68274.1"/>
    </source>
</evidence>
<dbReference type="GO" id="GO:0003700">
    <property type="term" value="F:DNA-binding transcription factor activity"/>
    <property type="evidence" value="ECO:0007669"/>
    <property type="project" value="InterPro"/>
</dbReference>
<dbReference type="PANTHER" id="PTHR30346:SF28">
    <property type="entry name" value="HTH-TYPE TRANSCRIPTIONAL REGULATOR CYNR"/>
    <property type="match status" value="1"/>
</dbReference>
<dbReference type="EMBL" id="LT629772">
    <property type="protein sequence ID" value="SDS68274.1"/>
    <property type="molecule type" value="Genomic_DNA"/>
</dbReference>
<keyword evidence="2" id="KW-0805">Transcription regulation</keyword>
<gene>
    <name evidence="6" type="ORF">SAMN04489812_2667</name>
</gene>
<dbReference type="Gene3D" id="3.40.190.290">
    <property type="match status" value="1"/>
</dbReference>
<keyword evidence="4" id="KW-0804">Transcription</keyword>
<reference evidence="6 7" key="1">
    <citation type="submission" date="2016-10" db="EMBL/GenBank/DDBJ databases">
        <authorList>
            <person name="de Groot N.N."/>
        </authorList>
    </citation>
    <scope>NUCLEOTIDE SEQUENCE [LARGE SCALE GENOMIC DNA]</scope>
    <source>
        <strain evidence="6 7">DSM 21800</strain>
    </source>
</reference>
<evidence type="ECO:0000313" key="7">
    <source>
        <dbReference type="Proteomes" id="UP000199103"/>
    </source>
</evidence>
<dbReference type="InterPro" id="IPR000847">
    <property type="entry name" value="LysR_HTH_N"/>
</dbReference>
<dbReference type="AlphaFoldDB" id="A0A1H1U758"/>
<dbReference type="Pfam" id="PF03466">
    <property type="entry name" value="LysR_substrate"/>
    <property type="match status" value="1"/>
</dbReference>
<feature type="domain" description="HTH lysR-type" evidence="5">
    <location>
        <begin position="13"/>
        <end position="66"/>
    </location>
</feature>
<evidence type="ECO:0000256" key="2">
    <source>
        <dbReference type="ARBA" id="ARBA00023015"/>
    </source>
</evidence>
<dbReference type="Pfam" id="PF00126">
    <property type="entry name" value="HTH_1"/>
    <property type="match status" value="1"/>
</dbReference>
<evidence type="ECO:0000259" key="5">
    <source>
        <dbReference type="PROSITE" id="PS50931"/>
    </source>
</evidence>
<dbReference type="InterPro" id="IPR036390">
    <property type="entry name" value="WH_DNA-bd_sf"/>
</dbReference>
<evidence type="ECO:0000256" key="1">
    <source>
        <dbReference type="ARBA" id="ARBA00009437"/>
    </source>
</evidence>
<dbReference type="InterPro" id="IPR005119">
    <property type="entry name" value="LysR_subst-bd"/>
</dbReference>
<evidence type="ECO:0000256" key="4">
    <source>
        <dbReference type="ARBA" id="ARBA00023163"/>
    </source>
</evidence>
<protein>
    <submittedName>
        <fullName evidence="6">DNA-binding transcriptional regulator, LysR family</fullName>
    </submittedName>
</protein>
<dbReference type="FunFam" id="1.10.10.10:FF:000001">
    <property type="entry name" value="LysR family transcriptional regulator"/>
    <property type="match status" value="1"/>
</dbReference>